<feature type="signal peptide" evidence="2">
    <location>
        <begin position="1"/>
        <end position="31"/>
    </location>
</feature>
<accession>A0A3M7PR99</accession>
<dbReference type="OrthoDB" id="10512419at2759"/>
<organism evidence="3 4">
    <name type="scientific">Brachionus plicatilis</name>
    <name type="common">Marine rotifer</name>
    <name type="synonym">Brachionus muelleri</name>
    <dbReference type="NCBI Taxonomy" id="10195"/>
    <lineage>
        <taxon>Eukaryota</taxon>
        <taxon>Metazoa</taxon>
        <taxon>Spiralia</taxon>
        <taxon>Gnathifera</taxon>
        <taxon>Rotifera</taxon>
        <taxon>Eurotatoria</taxon>
        <taxon>Monogononta</taxon>
        <taxon>Pseudotrocha</taxon>
        <taxon>Ploima</taxon>
        <taxon>Brachionidae</taxon>
        <taxon>Brachionus</taxon>
    </lineage>
</organism>
<keyword evidence="2" id="KW-0732">Signal</keyword>
<dbReference type="EMBL" id="REGN01009279">
    <property type="protein sequence ID" value="RNA01544.1"/>
    <property type="molecule type" value="Genomic_DNA"/>
</dbReference>
<comment type="caution">
    <text evidence="3">The sequence shown here is derived from an EMBL/GenBank/DDBJ whole genome shotgun (WGS) entry which is preliminary data.</text>
</comment>
<feature type="compositionally biased region" description="Basic residues" evidence="1">
    <location>
        <begin position="113"/>
        <end position="133"/>
    </location>
</feature>
<evidence type="ECO:0000313" key="4">
    <source>
        <dbReference type="Proteomes" id="UP000276133"/>
    </source>
</evidence>
<protein>
    <submittedName>
        <fullName evidence="3">Uncharacterized protein</fullName>
    </submittedName>
</protein>
<feature type="region of interest" description="Disordered" evidence="1">
    <location>
        <begin position="99"/>
        <end position="133"/>
    </location>
</feature>
<reference evidence="3 4" key="1">
    <citation type="journal article" date="2018" name="Sci. Rep.">
        <title>Genomic signatures of local adaptation to the degree of environmental predictability in rotifers.</title>
        <authorList>
            <person name="Franch-Gras L."/>
            <person name="Hahn C."/>
            <person name="Garcia-Roger E.M."/>
            <person name="Carmona M.J."/>
            <person name="Serra M."/>
            <person name="Gomez A."/>
        </authorList>
    </citation>
    <scope>NUCLEOTIDE SEQUENCE [LARGE SCALE GENOMIC DNA]</scope>
    <source>
        <strain evidence="3">HYR1</strain>
    </source>
</reference>
<evidence type="ECO:0000313" key="3">
    <source>
        <dbReference type="EMBL" id="RNA01544.1"/>
    </source>
</evidence>
<keyword evidence="4" id="KW-1185">Reference proteome</keyword>
<dbReference type="AlphaFoldDB" id="A0A3M7PR99"/>
<dbReference type="Proteomes" id="UP000276133">
    <property type="component" value="Unassembled WGS sequence"/>
</dbReference>
<name>A0A3M7PR99_BRAPC</name>
<evidence type="ECO:0000256" key="1">
    <source>
        <dbReference type="SAM" id="MobiDB-lite"/>
    </source>
</evidence>
<proteinExistence type="predicted"/>
<feature type="compositionally biased region" description="Basic and acidic residues" evidence="1">
    <location>
        <begin position="100"/>
        <end position="112"/>
    </location>
</feature>
<gene>
    <name evidence="3" type="ORF">BpHYR1_051054</name>
</gene>
<feature type="chain" id="PRO_5018090989" evidence="2">
    <location>
        <begin position="32"/>
        <end position="133"/>
    </location>
</feature>
<evidence type="ECO:0000256" key="2">
    <source>
        <dbReference type="SAM" id="SignalP"/>
    </source>
</evidence>
<sequence>MASDKKPTMKYLRFILASICLVAVCSSLVHSSEHKSNNQVEEHKRRYDTRFGLSDDSFEDFGEDEFEEDSTEYMPLGPPGINAYLFGRSIRKGGFNAWAGRRDTDRHHDDLKHAKRSKKLRMRQRRRPWGGQA</sequence>